<evidence type="ECO:0000313" key="2">
    <source>
        <dbReference type="EMBL" id="KIJ05691.1"/>
    </source>
</evidence>
<dbReference type="HOGENOM" id="CLU_026514_1_0_1"/>
<reference evidence="3" key="2">
    <citation type="submission" date="2015-01" db="EMBL/GenBank/DDBJ databases">
        <title>Evolutionary Origins and Diversification of the Mycorrhizal Mutualists.</title>
        <authorList>
            <consortium name="DOE Joint Genome Institute"/>
            <consortium name="Mycorrhizal Genomics Consortium"/>
            <person name="Kohler A."/>
            <person name="Kuo A."/>
            <person name="Nagy L.G."/>
            <person name="Floudas D."/>
            <person name="Copeland A."/>
            <person name="Barry K.W."/>
            <person name="Cichocki N."/>
            <person name="Veneault-Fourrey C."/>
            <person name="LaButti K."/>
            <person name="Lindquist E.A."/>
            <person name="Lipzen A."/>
            <person name="Lundell T."/>
            <person name="Morin E."/>
            <person name="Murat C."/>
            <person name="Riley R."/>
            <person name="Ohm R."/>
            <person name="Sun H."/>
            <person name="Tunlid A."/>
            <person name="Henrissat B."/>
            <person name="Grigoriev I.V."/>
            <person name="Hibbett D.S."/>
            <person name="Martin F."/>
        </authorList>
    </citation>
    <scope>NUCLEOTIDE SEQUENCE [LARGE SCALE GENOMIC DNA]</scope>
    <source>
        <strain evidence="3">ATCC 200175</strain>
    </source>
</reference>
<feature type="region of interest" description="Disordered" evidence="1">
    <location>
        <begin position="345"/>
        <end position="366"/>
    </location>
</feature>
<name>A0A0C9TER1_PAXIN</name>
<feature type="region of interest" description="Disordered" evidence="1">
    <location>
        <begin position="301"/>
        <end position="327"/>
    </location>
</feature>
<organism evidence="2 3">
    <name type="scientific">Paxillus involutus ATCC 200175</name>
    <dbReference type="NCBI Taxonomy" id="664439"/>
    <lineage>
        <taxon>Eukaryota</taxon>
        <taxon>Fungi</taxon>
        <taxon>Dikarya</taxon>
        <taxon>Basidiomycota</taxon>
        <taxon>Agaricomycotina</taxon>
        <taxon>Agaricomycetes</taxon>
        <taxon>Agaricomycetidae</taxon>
        <taxon>Boletales</taxon>
        <taxon>Paxilineae</taxon>
        <taxon>Paxillaceae</taxon>
        <taxon>Paxillus</taxon>
    </lineage>
</organism>
<sequence>MSSANVIQLTLNKSATLIEGALLNLELENSADRATVESWAQVLDLINEELSDVRRVLVNVTGVTVPPLLIAAQLVVRTNDEIRQSQQWPPLLDLRLMRDGVAEHPWSTVKIEDSPGNVEMADDNSNNNNTVSKGMGKDTATDVTEKTSVKEGKGKGKAGEVKDEKVVVEGKGKGKAKEVTESTGAKEGKGKGKVKEVTELVEDVTEETTVTEKPKNKGKSKGTKKARGRSQSTATNTFKSVERVPTGSDGEPMGPTPRGPSLTPSSATAQPWPTCAFCIKKGLVCGPGPGAACINCHRRKPRPRRGNGLVHKSRSSEMPQVAGPSRPRKEVFDGVVLPLPSQSFSRASIPLPRRTPQPEAGNPLQPASNEAVISRLQADVWVLQQKVANEARTHQTLTTVVEAMRRYMMTIGVPFLTVGDIDLTVPVLGRPAEDGNNGGVDMPLPNITSSPPVASGPSVGPITTPAPSPIPLSLAPPVVRQPLPAIPRSSATPSTLIPSPMVQLPLPAIPRRSAHPTVTPPAPSLQLPLPEISRSSVPPILTPPAPSLQLPLPEIPRSSAPPITILTIPGTPSLGPETVATPEAEPNPIAAPVAHRDFNSSVEPDELPSPVEPMDDVQATPDVNVIDVDGTSSMAVVDVGHGSRSPTSPITAIGPEESSTPPALPVPVPAPSSEGRPTALLALSTTYGSQEKMDVDN</sequence>
<dbReference type="Proteomes" id="UP000053647">
    <property type="component" value="Unassembled WGS sequence"/>
</dbReference>
<gene>
    <name evidence="2" type="ORF">PAXINDRAFT_21075</name>
</gene>
<protein>
    <submittedName>
        <fullName evidence="2">Uncharacterized protein</fullName>
    </submittedName>
</protein>
<feature type="region of interest" description="Disordered" evidence="1">
    <location>
        <begin position="636"/>
        <end position="678"/>
    </location>
</feature>
<feature type="compositionally biased region" description="Polar residues" evidence="1">
    <location>
        <begin position="229"/>
        <end position="239"/>
    </location>
</feature>
<feature type="compositionally biased region" description="Polar residues" evidence="1">
    <location>
        <begin position="123"/>
        <end position="132"/>
    </location>
</feature>
<feature type="compositionally biased region" description="Basic residues" evidence="1">
    <location>
        <begin position="216"/>
        <end position="228"/>
    </location>
</feature>
<reference evidence="2 3" key="1">
    <citation type="submission" date="2014-06" db="EMBL/GenBank/DDBJ databases">
        <authorList>
            <consortium name="DOE Joint Genome Institute"/>
            <person name="Kuo A."/>
            <person name="Kohler A."/>
            <person name="Nagy L.G."/>
            <person name="Floudas D."/>
            <person name="Copeland A."/>
            <person name="Barry K.W."/>
            <person name="Cichocki N."/>
            <person name="Veneault-Fourrey C."/>
            <person name="LaButti K."/>
            <person name="Lindquist E.A."/>
            <person name="Lipzen A."/>
            <person name="Lundell T."/>
            <person name="Morin E."/>
            <person name="Murat C."/>
            <person name="Sun H."/>
            <person name="Tunlid A."/>
            <person name="Henrissat B."/>
            <person name="Grigoriev I.V."/>
            <person name="Hibbett D.S."/>
            <person name="Martin F."/>
            <person name="Nordberg H.P."/>
            <person name="Cantor M.N."/>
            <person name="Hua S.X."/>
        </authorList>
    </citation>
    <scope>NUCLEOTIDE SEQUENCE [LARGE SCALE GENOMIC DNA]</scope>
    <source>
        <strain evidence="2 3">ATCC 200175</strain>
    </source>
</reference>
<keyword evidence="3" id="KW-1185">Reference proteome</keyword>
<dbReference type="EMBL" id="KN820786">
    <property type="protein sequence ID" value="KIJ05691.1"/>
    <property type="molecule type" value="Genomic_DNA"/>
</dbReference>
<evidence type="ECO:0000256" key="1">
    <source>
        <dbReference type="SAM" id="MobiDB-lite"/>
    </source>
</evidence>
<dbReference type="AlphaFoldDB" id="A0A0C9TER1"/>
<accession>A0A0C9TER1</accession>
<feature type="compositionally biased region" description="Basic and acidic residues" evidence="1">
    <location>
        <begin position="135"/>
        <end position="198"/>
    </location>
</feature>
<evidence type="ECO:0000313" key="3">
    <source>
        <dbReference type="Proteomes" id="UP000053647"/>
    </source>
</evidence>
<proteinExistence type="predicted"/>
<feature type="region of interest" description="Disordered" evidence="1">
    <location>
        <begin position="112"/>
        <end position="269"/>
    </location>
</feature>